<sequence length="239" mass="26365">MKAMLGGQPTDDQLKKTFVAVLGEVLTGQGIRSCTGLDMDTDDALWEIAAHYPEVSLDLVDAARAAFAGQLDGSNAARWHADIQRKFKDRQEGRRPSARGSGPAGTPDTEPSKEPAAAATTAQTLRVTGNRTYMDEYGRTCHEGGLLTGEVEERTDTGQIEQLSTYFQGVEHGRQQEWWPDGTKRADGVTRLGGPVGEWRYWHANGQLAELVVFDDNGREMTRRRWNTAGELTLDEVTR</sequence>
<proteinExistence type="predicted"/>
<comment type="caution">
    <text evidence="2">The sequence shown here is derived from an EMBL/GenBank/DDBJ whole genome shotgun (WGS) entry which is preliminary data.</text>
</comment>
<feature type="compositionally biased region" description="Basic and acidic residues" evidence="1">
    <location>
        <begin position="86"/>
        <end position="95"/>
    </location>
</feature>
<name>A0ABW6UC27_9ACTN</name>
<dbReference type="Pfam" id="PF07661">
    <property type="entry name" value="MORN_2"/>
    <property type="match status" value="1"/>
</dbReference>
<gene>
    <name evidence="2" type="ORF">ACFYZM_33605</name>
</gene>
<accession>A0ABW6UC27</accession>
<evidence type="ECO:0000313" key="3">
    <source>
        <dbReference type="Proteomes" id="UP001602123"/>
    </source>
</evidence>
<dbReference type="Gene3D" id="3.90.930.1">
    <property type="match status" value="1"/>
</dbReference>
<reference evidence="2 3" key="1">
    <citation type="submission" date="2024-10" db="EMBL/GenBank/DDBJ databases">
        <title>The Natural Products Discovery Center: Release of the First 8490 Sequenced Strains for Exploring Actinobacteria Biosynthetic Diversity.</title>
        <authorList>
            <person name="Kalkreuter E."/>
            <person name="Kautsar S.A."/>
            <person name="Yang D."/>
            <person name="Bader C.D."/>
            <person name="Teijaro C.N."/>
            <person name="Fluegel L."/>
            <person name="Davis C.M."/>
            <person name="Simpson J.R."/>
            <person name="Lauterbach L."/>
            <person name="Steele A.D."/>
            <person name="Gui C."/>
            <person name="Meng S."/>
            <person name="Li G."/>
            <person name="Viehrig K."/>
            <person name="Ye F."/>
            <person name="Su P."/>
            <person name="Kiefer A.F."/>
            <person name="Nichols A."/>
            <person name="Cepeda A.J."/>
            <person name="Yan W."/>
            <person name="Fan B."/>
            <person name="Jiang Y."/>
            <person name="Adhikari A."/>
            <person name="Zheng C.-J."/>
            <person name="Schuster L."/>
            <person name="Cowan T.M."/>
            <person name="Smanski M.J."/>
            <person name="Chevrette M.G."/>
            <person name="De Carvalho L.P.S."/>
            <person name="Shen B."/>
        </authorList>
    </citation>
    <scope>NUCLEOTIDE SEQUENCE [LARGE SCALE GENOMIC DNA]</scope>
    <source>
        <strain evidence="2 3">NPDC001650</strain>
    </source>
</reference>
<protein>
    <submittedName>
        <fullName evidence="2">Toxin-antitoxin system YwqK family antitoxin</fullName>
    </submittedName>
</protein>
<evidence type="ECO:0000256" key="1">
    <source>
        <dbReference type="SAM" id="MobiDB-lite"/>
    </source>
</evidence>
<keyword evidence="3" id="KW-1185">Reference proteome</keyword>
<dbReference type="SUPFAM" id="SSF82185">
    <property type="entry name" value="Histone H3 K4-specific methyltransferase SET7/9 N-terminal domain"/>
    <property type="match status" value="1"/>
</dbReference>
<organism evidence="2 3">
    <name type="scientific">Streptomyces nondiastaticus</name>
    <dbReference type="NCBI Taxonomy" id="3154512"/>
    <lineage>
        <taxon>Bacteria</taxon>
        <taxon>Bacillati</taxon>
        <taxon>Actinomycetota</taxon>
        <taxon>Actinomycetes</taxon>
        <taxon>Kitasatosporales</taxon>
        <taxon>Streptomycetaceae</taxon>
        <taxon>Streptomyces</taxon>
    </lineage>
</organism>
<dbReference type="Proteomes" id="UP001602123">
    <property type="component" value="Unassembled WGS sequence"/>
</dbReference>
<evidence type="ECO:0000313" key="2">
    <source>
        <dbReference type="EMBL" id="MFF4221174.1"/>
    </source>
</evidence>
<dbReference type="RefSeq" id="WP_388634456.1">
    <property type="nucleotide sequence ID" value="NZ_JBIAUT010000021.1"/>
</dbReference>
<feature type="region of interest" description="Disordered" evidence="1">
    <location>
        <begin position="86"/>
        <end position="127"/>
    </location>
</feature>
<dbReference type="EMBL" id="JBIAUT010000021">
    <property type="protein sequence ID" value="MFF4221174.1"/>
    <property type="molecule type" value="Genomic_DNA"/>
</dbReference>
<dbReference type="InterPro" id="IPR011652">
    <property type="entry name" value="MORN_2"/>
</dbReference>